<dbReference type="PROSITE" id="PS51257">
    <property type="entry name" value="PROKAR_LIPOPROTEIN"/>
    <property type="match status" value="1"/>
</dbReference>
<feature type="signal peptide" evidence="1">
    <location>
        <begin position="1"/>
        <end position="23"/>
    </location>
</feature>
<comment type="caution">
    <text evidence="3">The sequence shown here is derived from an EMBL/GenBank/DDBJ whole genome shotgun (WGS) entry which is preliminary data.</text>
</comment>
<organism evidence="3 4">
    <name type="scientific">Hyphococcus luteus</name>
    <dbReference type="NCBI Taxonomy" id="2058213"/>
    <lineage>
        <taxon>Bacteria</taxon>
        <taxon>Pseudomonadati</taxon>
        <taxon>Pseudomonadota</taxon>
        <taxon>Alphaproteobacteria</taxon>
        <taxon>Parvularculales</taxon>
        <taxon>Parvularculaceae</taxon>
        <taxon>Hyphococcus</taxon>
    </lineage>
</organism>
<dbReference type="Pfam" id="PF01551">
    <property type="entry name" value="Peptidase_M23"/>
    <property type="match status" value="1"/>
</dbReference>
<protein>
    <recommendedName>
        <fullName evidence="2">M23ase beta-sheet core domain-containing protein</fullName>
    </recommendedName>
</protein>
<evidence type="ECO:0000313" key="4">
    <source>
        <dbReference type="Proteomes" id="UP000239504"/>
    </source>
</evidence>
<dbReference type="GO" id="GO:0004222">
    <property type="term" value="F:metalloendopeptidase activity"/>
    <property type="evidence" value="ECO:0007669"/>
    <property type="project" value="TreeGrafter"/>
</dbReference>
<dbReference type="CDD" id="cd12797">
    <property type="entry name" value="M23_peptidase"/>
    <property type="match status" value="1"/>
</dbReference>
<evidence type="ECO:0000256" key="1">
    <source>
        <dbReference type="SAM" id="SignalP"/>
    </source>
</evidence>
<dbReference type="InterPro" id="IPR016047">
    <property type="entry name" value="M23ase_b-sheet_dom"/>
</dbReference>
<feature type="domain" description="M23ase beta-sheet core" evidence="2">
    <location>
        <begin position="101"/>
        <end position="197"/>
    </location>
</feature>
<dbReference type="SUPFAM" id="SSF51261">
    <property type="entry name" value="Duplicated hybrid motif"/>
    <property type="match status" value="1"/>
</dbReference>
<sequence>MSMRRIVNVAARFWAAGALSALAAACASSPSSRGGAFPDQFSSLSLCRGVVISNAPATDTSRRIANFDPQASVRGKRLLRAPVKSCVSSGFGPRRGGAGSFHYGLDLYTGRPALIGAGGDGVVESVGSLRGYGRTVLINHGGGVKTRYAHLSRYERGLKPGMRVRLGQPIGRTGDTGNATAVHLHYEIIVDGKRHNPLTVGG</sequence>
<proteinExistence type="predicted"/>
<dbReference type="PANTHER" id="PTHR21666">
    <property type="entry name" value="PEPTIDASE-RELATED"/>
    <property type="match status" value="1"/>
</dbReference>
<gene>
    <name evidence="3" type="ORF">CW354_22705</name>
</gene>
<evidence type="ECO:0000259" key="2">
    <source>
        <dbReference type="Pfam" id="PF01551"/>
    </source>
</evidence>
<keyword evidence="4" id="KW-1185">Reference proteome</keyword>
<dbReference type="PANTHER" id="PTHR21666:SF270">
    <property type="entry name" value="MUREIN HYDROLASE ACTIVATOR ENVC"/>
    <property type="match status" value="1"/>
</dbReference>
<dbReference type="Gene3D" id="2.70.70.10">
    <property type="entry name" value="Glucose Permease (Domain IIA)"/>
    <property type="match status" value="1"/>
</dbReference>
<dbReference type="OrthoDB" id="9815245at2"/>
<dbReference type="EMBL" id="PJCH01000017">
    <property type="protein sequence ID" value="PQA85739.1"/>
    <property type="molecule type" value="Genomic_DNA"/>
</dbReference>
<feature type="chain" id="PRO_5015449297" description="M23ase beta-sheet core domain-containing protein" evidence="1">
    <location>
        <begin position="24"/>
        <end position="202"/>
    </location>
</feature>
<keyword evidence="1" id="KW-0732">Signal</keyword>
<dbReference type="Proteomes" id="UP000239504">
    <property type="component" value="Unassembled WGS sequence"/>
</dbReference>
<accession>A0A2S7JZQ8</accession>
<reference evidence="3 4" key="1">
    <citation type="submission" date="2017-12" db="EMBL/GenBank/DDBJ databases">
        <authorList>
            <person name="Hurst M.R.H."/>
        </authorList>
    </citation>
    <scope>NUCLEOTIDE SEQUENCE [LARGE SCALE GENOMIC DNA]</scope>
    <source>
        <strain evidence="3 4">SY-3-19</strain>
    </source>
</reference>
<name>A0A2S7JZQ8_9PROT</name>
<dbReference type="InterPro" id="IPR050570">
    <property type="entry name" value="Cell_wall_metabolism_enzyme"/>
</dbReference>
<evidence type="ECO:0000313" key="3">
    <source>
        <dbReference type="EMBL" id="PQA85739.1"/>
    </source>
</evidence>
<dbReference type="InterPro" id="IPR011055">
    <property type="entry name" value="Dup_hybrid_motif"/>
</dbReference>
<dbReference type="AlphaFoldDB" id="A0A2S7JZQ8"/>